<dbReference type="InterPro" id="IPR001148">
    <property type="entry name" value="CA_dom"/>
</dbReference>
<sequence>MRPVQVNRRAFLTGLTAAALCPLCTSGTAWGETAPAHPGSEAHWSYHGMEGPQQWGKLKPDFKACEVGVEQSPLDLKEGIRAELGGLYVEYRESAAGIINNGHTIQVNVPAGSRLIVGRKNYSLVQAHFHHPSEHKLNGKSFPLECHFVHKSEAGELAVLGVFIEEGAENATLKQVFANLPKPGPEQPLGEPLRFDGLLPDDRAFYRYAGSLTTPPCTEGILWSVFRRPVRASKAQIQAFAALFPLNARPIQSQNRRFLLETL</sequence>
<evidence type="ECO:0000313" key="9">
    <source>
        <dbReference type="EMBL" id="KJV08846.1"/>
    </source>
</evidence>
<dbReference type="EMBL" id="LAJY01000432">
    <property type="protein sequence ID" value="KJV08846.1"/>
    <property type="molecule type" value="Genomic_DNA"/>
</dbReference>
<feature type="signal peptide" evidence="7">
    <location>
        <begin position="1"/>
        <end position="31"/>
    </location>
</feature>
<dbReference type="GO" id="GO:0008270">
    <property type="term" value="F:zinc ion binding"/>
    <property type="evidence" value="ECO:0007669"/>
    <property type="project" value="InterPro"/>
</dbReference>
<evidence type="ECO:0000313" key="10">
    <source>
        <dbReference type="Proteomes" id="UP000033774"/>
    </source>
</evidence>
<feature type="chain" id="PRO_5002462331" description="carbonic anhydrase" evidence="7">
    <location>
        <begin position="32"/>
        <end position="263"/>
    </location>
</feature>
<evidence type="ECO:0000256" key="4">
    <source>
        <dbReference type="ARBA" id="ARBA00022833"/>
    </source>
</evidence>
<dbReference type="Gene3D" id="3.10.200.10">
    <property type="entry name" value="Alpha carbonic anhydrase"/>
    <property type="match status" value="1"/>
</dbReference>
<reference evidence="9 10" key="1">
    <citation type="submission" date="2015-03" db="EMBL/GenBank/DDBJ databases">
        <title>Draft genome sequence of Elstera litoralis.</title>
        <authorList>
            <person name="Rahalkar M.C."/>
            <person name="Dhakephalkar P.K."/>
            <person name="Pore S.D."/>
            <person name="Arora P."/>
            <person name="Kapse N.G."/>
            <person name="Pandit P.S."/>
        </authorList>
    </citation>
    <scope>NUCLEOTIDE SEQUENCE [LARGE SCALE GENOMIC DNA]</scope>
    <source>
        <strain evidence="9 10">Dia-1</strain>
    </source>
</reference>
<keyword evidence="7" id="KW-0732">Signal</keyword>
<dbReference type="PANTHER" id="PTHR18952:SF265">
    <property type="entry name" value="CARBONIC ANHYDRASE"/>
    <property type="match status" value="1"/>
</dbReference>
<evidence type="ECO:0000256" key="3">
    <source>
        <dbReference type="ARBA" id="ARBA00022723"/>
    </source>
</evidence>
<evidence type="ECO:0000256" key="5">
    <source>
        <dbReference type="ARBA" id="ARBA00023239"/>
    </source>
</evidence>
<dbReference type="PANTHER" id="PTHR18952">
    <property type="entry name" value="CARBONIC ANHYDRASE"/>
    <property type="match status" value="1"/>
</dbReference>
<gene>
    <name evidence="9" type="ORF">VZ95_15160</name>
</gene>
<proteinExistence type="inferred from homology"/>
<comment type="similarity">
    <text evidence="1">Belongs to the alpha-carbonic anhydrase family.</text>
</comment>
<name>A0A0F3IQ30_9PROT</name>
<dbReference type="InterPro" id="IPR041891">
    <property type="entry name" value="Alpha_CA_prokaryot-like"/>
</dbReference>
<dbReference type="SMART" id="SM01057">
    <property type="entry name" value="Carb_anhydrase"/>
    <property type="match status" value="1"/>
</dbReference>
<dbReference type="SUPFAM" id="SSF51069">
    <property type="entry name" value="Carbonic anhydrase"/>
    <property type="match status" value="1"/>
</dbReference>
<evidence type="ECO:0000259" key="8">
    <source>
        <dbReference type="PROSITE" id="PS51144"/>
    </source>
</evidence>
<feature type="domain" description="Alpha-carbonic anhydrase" evidence="8">
    <location>
        <begin position="42"/>
        <end position="263"/>
    </location>
</feature>
<keyword evidence="3" id="KW-0479">Metal-binding</keyword>
<dbReference type="PATRIC" id="fig|552518.3.peg.2858"/>
<accession>A0A0F3IQ30</accession>
<dbReference type="PROSITE" id="PS51144">
    <property type="entry name" value="ALPHA_CA_2"/>
    <property type="match status" value="1"/>
</dbReference>
<comment type="catalytic activity">
    <reaction evidence="6">
        <text>hydrogencarbonate + H(+) = CO2 + H2O</text>
        <dbReference type="Rhea" id="RHEA:10748"/>
        <dbReference type="ChEBI" id="CHEBI:15377"/>
        <dbReference type="ChEBI" id="CHEBI:15378"/>
        <dbReference type="ChEBI" id="CHEBI:16526"/>
        <dbReference type="ChEBI" id="CHEBI:17544"/>
        <dbReference type="EC" id="4.2.1.1"/>
    </reaction>
</comment>
<dbReference type="InterPro" id="IPR036398">
    <property type="entry name" value="CA_dom_sf"/>
</dbReference>
<dbReference type="AlphaFoldDB" id="A0A0F3IQ30"/>
<dbReference type="InterPro" id="IPR006311">
    <property type="entry name" value="TAT_signal"/>
</dbReference>
<dbReference type="GO" id="GO:0004089">
    <property type="term" value="F:carbonate dehydratase activity"/>
    <property type="evidence" value="ECO:0007669"/>
    <property type="project" value="UniProtKB-EC"/>
</dbReference>
<dbReference type="CDD" id="cd03124">
    <property type="entry name" value="alpha_CA_prokaryotic_like"/>
    <property type="match status" value="1"/>
</dbReference>
<keyword evidence="5" id="KW-0456">Lyase</keyword>
<comment type="caution">
    <text evidence="9">The sequence shown here is derived from an EMBL/GenBank/DDBJ whole genome shotgun (WGS) entry which is preliminary data.</text>
</comment>
<evidence type="ECO:0000256" key="1">
    <source>
        <dbReference type="ARBA" id="ARBA00010718"/>
    </source>
</evidence>
<evidence type="ECO:0000256" key="7">
    <source>
        <dbReference type="SAM" id="SignalP"/>
    </source>
</evidence>
<dbReference type="RefSeq" id="WP_045776606.1">
    <property type="nucleotide sequence ID" value="NZ_LAJY01000432.1"/>
</dbReference>
<protein>
    <recommendedName>
        <fullName evidence="2">carbonic anhydrase</fullName>
        <ecNumber evidence="2">4.2.1.1</ecNumber>
    </recommendedName>
</protein>
<organism evidence="9 10">
    <name type="scientific">Elstera litoralis</name>
    <dbReference type="NCBI Taxonomy" id="552518"/>
    <lineage>
        <taxon>Bacteria</taxon>
        <taxon>Pseudomonadati</taxon>
        <taxon>Pseudomonadota</taxon>
        <taxon>Alphaproteobacteria</taxon>
        <taxon>Rhodospirillales</taxon>
        <taxon>Rhodospirillaceae</taxon>
        <taxon>Elstera</taxon>
    </lineage>
</organism>
<dbReference type="InterPro" id="IPR023561">
    <property type="entry name" value="Carbonic_anhydrase_a-class"/>
</dbReference>
<dbReference type="Proteomes" id="UP000033774">
    <property type="component" value="Unassembled WGS sequence"/>
</dbReference>
<evidence type="ECO:0000256" key="6">
    <source>
        <dbReference type="ARBA" id="ARBA00048348"/>
    </source>
</evidence>
<dbReference type="Pfam" id="PF00194">
    <property type="entry name" value="Carb_anhydrase"/>
    <property type="match status" value="1"/>
</dbReference>
<keyword evidence="10" id="KW-1185">Reference proteome</keyword>
<keyword evidence="4" id="KW-0862">Zinc</keyword>
<dbReference type="PROSITE" id="PS51318">
    <property type="entry name" value="TAT"/>
    <property type="match status" value="1"/>
</dbReference>
<evidence type="ECO:0000256" key="2">
    <source>
        <dbReference type="ARBA" id="ARBA00012925"/>
    </source>
</evidence>
<dbReference type="EC" id="4.2.1.1" evidence="2"/>